<proteinExistence type="predicted"/>
<evidence type="ECO:0000313" key="1">
    <source>
        <dbReference type="EMBL" id="ATZ81252.1"/>
    </source>
</evidence>
<reference evidence="1" key="1">
    <citation type="journal article" date="2017" name="Elife">
        <title>The kinetoplastid-infecting Bodo saltans virus (BsV), a window into the most abundant giant viruses in the sea.</title>
        <authorList>
            <person name="Deeg C.M."/>
            <person name="Chow C.-E.T."/>
            <person name="Suttle C.A."/>
        </authorList>
    </citation>
    <scope>NUCLEOTIDE SEQUENCE</scope>
    <source>
        <strain evidence="1">NG1</strain>
    </source>
</reference>
<sequence>MDNKYSYENRKDYFLDYYSKNKEKITEIIICDDCGGKYQKHNKTSHIRTQKHSNAVVINNLKKDNKHMKDLFYEINKKTENI</sequence>
<keyword evidence="2" id="KW-1185">Reference proteome</keyword>
<protein>
    <submittedName>
        <fullName evidence="1">Uncharacterized protein</fullName>
    </submittedName>
</protein>
<dbReference type="EMBL" id="MF782455">
    <property type="protein sequence ID" value="ATZ81252.1"/>
    <property type="molecule type" value="Genomic_DNA"/>
</dbReference>
<organism evidence="1">
    <name type="scientific">Bodo saltans virus</name>
    <dbReference type="NCBI Taxonomy" id="2024608"/>
    <lineage>
        <taxon>Viruses</taxon>
        <taxon>Varidnaviria</taxon>
        <taxon>Bamfordvirae</taxon>
        <taxon>Nucleocytoviricota</taxon>
        <taxon>Megaviricetes</taxon>
        <taxon>Imitervirales</taxon>
        <taxon>Mimiviridae</taxon>
        <taxon>Klosneuvirinae</taxon>
        <taxon>Theiavirus</taxon>
        <taxon>Theiavirus salishense</taxon>
    </lineage>
</organism>
<accession>A0A2H4UWC9</accession>
<name>A0A2H4UWC9_9VIRU</name>
<gene>
    <name evidence="1" type="ORF">BMW23_1209</name>
</gene>
<dbReference type="Proteomes" id="UP000240325">
    <property type="component" value="Segment"/>
</dbReference>
<evidence type="ECO:0000313" key="2">
    <source>
        <dbReference type="Proteomes" id="UP000240325"/>
    </source>
</evidence>